<evidence type="ECO:0000313" key="2">
    <source>
        <dbReference type="EMBL" id="RQH00126.1"/>
    </source>
</evidence>
<proteinExistence type="predicted"/>
<dbReference type="PANTHER" id="PTHR37938">
    <property type="entry name" value="BLL0215 PROTEIN"/>
    <property type="match status" value="1"/>
</dbReference>
<evidence type="ECO:0000259" key="1">
    <source>
        <dbReference type="Pfam" id="PF03703"/>
    </source>
</evidence>
<sequence length="152" mass="16491">MAVIVAAGVLGAAALSIVSPLALVWLPIVALPAAWAFLRVSRTEYVITSRRIAIRRGVLGVSVDVVGLERVQNTTVTQHPIGRAIGYGTVAIEAASGATFAFRTVEKPTAVRERLESRRARTRPDEAPGTVAEWEAILDEVRRWRRAVERPA</sequence>
<dbReference type="EMBL" id="REFZ01000007">
    <property type="protein sequence ID" value="RQH00126.1"/>
    <property type="molecule type" value="Genomic_DNA"/>
</dbReference>
<dbReference type="OrthoDB" id="204675at2157"/>
<keyword evidence="3" id="KW-1185">Reference proteome</keyword>
<protein>
    <submittedName>
        <fullName evidence="2">PH domain-containing protein</fullName>
    </submittedName>
</protein>
<dbReference type="PANTHER" id="PTHR37938:SF1">
    <property type="entry name" value="BLL0215 PROTEIN"/>
    <property type="match status" value="1"/>
</dbReference>
<dbReference type="InterPro" id="IPR005182">
    <property type="entry name" value="YdbS-like_PH"/>
</dbReference>
<dbReference type="AlphaFoldDB" id="A0A3N6PM44"/>
<name>A0A3N6PM44_NATCH</name>
<organism evidence="2 3">
    <name type="scientific">Natrarchaeobius chitinivorans</name>
    <dbReference type="NCBI Taxonomy" id="1679083"/>
    <lineage>
        <taxon>Archaea</taxon>
        <taxon>Methanobacteriati</taxon>
        <taxon>Methanobacteriota</taxon>
        <taxon>Stenosarchaea group</taxon>
        <taxon>Halobacteria</taxon>
        <taxon>Halobacteriales</taxon>
        <taxon>Natrialbaceae</taxon>
        <taxon>Natrarchaeobius</taxon>
    </lineage>
</organism>
<comment type="caution">
    <text evidence="2">The sequence shown here is derived from an EMBL/GenBank/DDBJ whole genome shotgun (WGS) entry which is preliminary data.</text>
</comment>
<reference evidence="2 3" key="1">
    <citation type="submission" date="2018-10" db="EMBL/GenBank/DDBJ databases">
        <title>Natrarchaeobius chitinivorans gen. nov., sp. nov., and Natrarchaeobius haloalkaliphilus sp. nov., alkaliphilic, chitin-utilizing haloarchaea from hypersaline alkaline lakes.</title>
        <authorList>
            <person name="Sorokin D.Y."/>
            <person name="Elcheninov A.G."/>
            <person name="Kostrikina N.A."/>
            <person name="Bale N.J."/>
            <person name="Sinninghe Damste J.S."/>
            <person name="Khijniak T.V."/>
            <person name="Kublanov I.V."/>
            <person name="Toshchakov S.V."/>
        </authorList>
    </citation>
    <scope>NUCLEOTIDE SEQUENCE [LARGE SCALE GENOMIC DNA]</scope>
    <source>
        <strain evidence="2 3">AArcht7</strain>
    </source>
</reference>
<feature type="domain" description="YdbS-like PH" evidence="1">
    <location>
        <begin position="42"/>
        <end position="114"/>
    </location>
</feature>
<dbReference type="Proteomes" id="UP000281431">
    <property type="component" value="Unassembled WGS sequence"/>
</dbReference>
<gene>
    <name evidence="2" type="ORF">EA472_12520</name>
</gene>
<dbReference type="Pfam" id="PF03703">
    <property type="entry name" value="bPH_2"/>
    <property type="match status" value="1"/>
</dbReference>
<evidence type="ECO:0000313" key="3">
    <source>
        <dbReference type="Proteomes" id="UP000281431"/>
    </source>
</evidence>
<accession>A0A3N6PM44</accession>